<comment type="similarity">
    <text evidence="1">Belongs to the carbohydrate kinase PfkB family.</text>
</comment>
<dbReference type="EMBL" id="BNAV01000011">
    <property type="protein sequence ID" value="GHF76860.1"/>
    <property type="molecule type" value="Genomic_DNA"/>
</dbReference>
<evidence type="ECO:0000256" key="4">
    <source>
        <dbReference type="ARBA" id="ARBA00022777"/>
    </source>
</evidence>
<keyword evidence="2" id="KW-0808">Transferase</keyword>
<reference evidence="7" key="1">
    <citation type="journal article" date="2014" name="Int. J. Syst. Evol. Microbiol.">
        <title>Complete genome sequence of Corynebacterium casei LMG S-19264T (=DSM 44701T), isolated from a smear-ripened cheese.</title>
        <authorList>
            <consortium name="US DOE Joint Genome Institute (JGI-PGF)"/>
            <person name="Walter F."/>
            <person name="Albersmeier A."/>
            <person name="Kalinowski J."/>
            <person name="Ruckert C."/>
        </authorList>
    </citation>
    <scope>NUCLEOTIDE SEQUENCE</scope>
    <source>
        <strain evidence="7">CGMCC 4.7679</strain>
    </source>
</reference>
<keyword evidence="5" id="KW-0067">ATP-binding</keyword>
<dbReference type="PANTHER" id="PTHR43085">
    <property type="entry name" value="HEXOKINASE FAMILY MEMBER"/>
    <property type="match status" value="1"/>
</dbReference>
<protein>
    <submittedName>
        <fullName evidence="7">2-keto-3-deoxygluconate kinase</fullName>
    </submittedName>
</protein>
<dbReference type="InterPro" id="IPR029056">
    <property type="entry name" value="Ribokinase-like"/>
</dbReference>
<dbReference type="RefSeq" id="WP_229881304.1">
    <property type="nucleotide sequence ID" value="NZ_BNAV01000011.1"/>
</dbReference>
<dbReference type="PANTHER" id="PTHR43085:SF1">
    <property type="entry name" value="PSEUDOURIDINE KINASE-RELATED"/>
    <property type="match status" value="1"/>
</dbReference>
<evidence type="ECO:0000256" key="1">
    <source>
        <dbReference type="ARBA" id="ARBA00010688"/>
    </source>
</evidence>
<evidence type="ECO:0000259" key="6">
    <source>
        <dbReference type="Pfam" id="PF00294"/>
    </source>
</evidence>
<evidence type="ECO:0000256" key="5">
    <source>
        <dbReference type="ARBA" id="ARBA00022840"/>
    </source>
</evidence>
<keyword evidence="8" id="KW-1185">Reference proteome</keyword>
<dbReference type="GO" id="GO:0016301">
    <property type="term" value="F:kinase activity"/>
    <property type="evidence" value="ECO:0007669"/>
    <property type="project" value="UniProtKB-KW"/>
</dbReference>
<evidence type="ECO:0000313" key="8">
    <source>
        <dbReference type="Proteomes" id="UP000658656"/>
    </source>
</evidence>
<accession>A0A8H9J255</accession>
<name>A0A8H9J255_9PSEU</name>
<dbReference type="SUPFAM" id="SSF53613">
    <property type="entry name" value="Ribokinase-like"/>
    <property type="match status" value="1"/>
</dbReference>
<dbReference type="InterPro" id="IPR011611">
    <property type="entry name" value="PfkB_dom"/>
</dbReference>
<proteinExistence type="inferred from homology"/>
<gene>
    <name evidence="7" type="ORF">GCM10017566_58900</name>
</gene>
<comment type="caution">
    <text evidence="7">The sequence shown here is derived from an EMBL/GenBank/DDBJ whole genome shotgun (WGS) entry which is preliminary data.</text>
</comment>
<keyword evidence="4 7" id="KW-0418">Kinase</keyword>
<keyword evidence="3" id="KW-0547">Nucleotide-binding</keyword>
<evidence type="ECO:0000256" key="2">
    <source>
        <dbReference type="ARBA" id="ARBA00022679"/>
    </source>
</evidence>
<evidence type="ECO:0000313" key="7">
    <source>
        <dbReference type="EMBL" id="GHF76860.1"/>
    </source>
</evidence>
<organism evidence="7 8">
    <name type="scientific">Amycolatopsis bartoniae</name>
    <dbReference type="NCBI Taxonomy" id="941986"/>
    <lineage>
        <taxon>Bacteria</taxon>
        <taxon>Bacillati</taxon>
        <taxon>Actinomycetota</taxon>
        <taxon>Actinomycetes</taxon>
        <taxon>Pseudonocardiales</taxon>
        <taxon>Pseudonocardiaceae</taxon>
        <taxon>Amycolatopsis</taxon>
    </lineage>
</organism>
<dbReference type="Proteomes" id="UP000658656">
    <property type="component" value="Unassembled WGS sequence"/>
</dbReference>
<dbReference type="Pfam" id="PF00294">
    <property type="entry name" value="PfkB"/>
    <property type="match status" value="1"/>
</dbReference>
<sequence>MSAYDVVLLGEPLVEFSTLAPFGDGIPARMGVSGDVVNAAAAAAAAGARVGLVARVTDDELGDAVATRVRQLGIDDALLRRVPGQQGMYVQYSDPDGDRQFCYARTGSVGSQLSPEDLDRDVLANAGAVLASGITCAISASARAAVLAAAEWSRRFVYDPNYRPRLTTAAEAADALRALAPFATLVTPSAPGETKALLAAPDPAAAAAALRELGARAVAVTCGSSGVHVSTAAGERWHEAVPAPEVVDQTGAGDVFAGTATARLALGDSVADAARIGAAAASLSVGGQGGTGRIAPLPEVLAHAGVSA</sequence>
<feature type="domain" description="Carbohydrate kinase PfkB" evidence="6">
    <location>
        <begin position="31"/>
        <end position="291"/>
    </location>
</feature>
<reference evidence="7" key="2">
    <citation type="submission" date="2020-09" db="EMBL/GenBank/DDBJ databases">
        <authorList>
            <person name="Sun Q."/>
            <person name="Zhou Y."/>
        </authorList>
    </citation>
    <scope>NUCLEOTIDE SEQUENCE</scope>
    <source>
        <strain evidence="7">CGMCC 4.7679</strain>
    </source>
</reference>
<dbReference type="AlphaFoldDB" id="A0A8H9J255"/>
<dbReference type="InterPro" id="IPR050306">
    <property type="entry name" value="PfkB_Carbo_kinase"/>
</dbReference>
<evidence type="ECO:0000256" key="3">
    <source>
        <dbReference type="ARBA" id="ARBA00022741"/>
    </source>
</evidence>
<dbReference type="GO" id="GO:0005524">
    <property type="term" value="F:ATP binding"/>
    <property type="evidence" value="ECO:0007669"/>
    <property type="project" value="UniProtKB-KW"/>
</dbReference>
<dbReference type="Gene3D" id="3.40.1190.20">
    <property type="match status" value="1"/>
</dbReference>